<dbReference type="OrthoDB" id="9784785at2"/>
<evidence type="ECO:0000313" key="2">
    <source>
        <dbReference type="EMBL" id="KFN42848.1"/>
    </source>
</evidence>
<organism evidence="2 3">
    <name type="scientific">Arenimonas oryziterrae DSM 21050 = YC6267</name>
    <dbReference type="NCBI Taxonomy" id="1121015"/>
    <lineage>
        <taxon>Bacteria</taxon>
        <taxon>Pseudomonadati</taxon>
        <taxon>Pseudomonadota</taxon>
        <taxon>Gammaproteobacteria</taxon>
        <taxon>Lysobacterales</taxon>
        <taxon>Lysobacteraceae</taxon>
        <taxon>Arenimonas</taxon>
    </lineage>
</organism>
<evidence type="ECO:0000313" key="3">
    <source>
        <dbReference type="Proteomes" id="UP000029385"/>
    </source>
</evidence>
<dbReference type="SUPFAM" id="SSF46785">
    <property type="entry name" value="Winged helix' DNA-binding domain"/>
    <property type="match status" value="2"/>
</dbReference>
<dbReference type="AlphaFoldDB" id="A0A091ARM7"/>
<dbReference type="InterPro" id="IPR036390">
    <property type="entry name" value="WH_DNA-bd_sf"/>
</dbReference>
<dbReference type="PANTHER" id="PTHR38768:SF1">
    <property type="entry name" value="UPF0502 PROTEIN YCEH"/>
    <property type="match status" value="1"/>
</dbReference>
<dbReference type="Pfam" id="PF04337">
    <property type="entry name" value="DUF480"/>
    <property type="match status" value="1"/>
</dbReference>
<reference evidence="2 3" key="1">
    <citation type="submission" date="2013-09" db="EMBL/GenBank/DDBJ databases">
        <title>Genome sequencing of Arenimonas oryziterrae.</title>
        <authorList>
            <person name="Chen F."/>
            <person name="Wang G."/>
        </authorList>
    </citation>
    <scope>NUCLEOTIDE SEQUENCE [LARGE SCALE GENOMIC DNA]</scope>
    <source>
        <strain evidence="2 3">YC6267</strain>
    </source>
</reference>
<dbReference type="InterPro" id="IPR007432">
    <property type="entry name" value="DUF480"/>
</dbReference>
<comment type="caution">
    <text evidence="2">The sequence shown here is derived from an EMBL/GenBank/DDBJ whole genome shotgun (WGS) entry which is preliminary data.</text>
</comment>
<accession>A0A091ARM7</accession>
<keyword evidence="3" id="KW-1185">Reference proteome</keyword>
<dbReference type="HAMAP" id="MF_01584">
    <property type="entry name" value="UPF0502"/>
    <property type="match status" value="1"/>
</dbReference>
<proteinExistence type="inferred from homology"/>
<dbReference type="STRING" id="1121015.GCA_000420545_02321"/>
<dbReference type="Proteomes" id="UP000029385">
    <property type="component" value="Unassembled WGS sequence"/>
</dbReference>
<dbReference type="PATRIC" id="fig|1121015.4.peg.1875"/>
<protein>
    <submittedName>
        <fullName evidence="2">Uncharacterized protein</fullName>
    </submittedName>
</protein>
<dbReference type="PANTHER" id="PTHR38768">
    <property type="entry name" value="UPF0502 PROTEIN YCEH"/>
    <property type="match status" value="1"/>
</dbReference>
<dbReference type="Gene3D" id="1.10.10.10">
    <property type="entry name" value="Winged helix-like DNA-binding domain superfamily/Winged helix DNA-binding domain"/>
    <property type="match status" value="2"/>
</dbReference>
<evidence type="ECO:0000256" key="1">
    <source>
        <dbReference type="HAMAP-Rule" id="MF_01584"/>
    </source>
</evidence>
<dbReference type="InterPro" id="IPR036388">
    <property type="entry name" value="WH-like_DNA-bd_sf"/>
</dbReference>
<dbReference type="RefSeq" id="WP_022969923.1">
    <property type="nucleotide sequence ID" value="NZ_ATVD01000004.1"/>
</dbReference>
<dbReference type="eggNOG" id="COG3132">
    <property type="taxonomic scope" value="Bacteria"/>
</dbReference>
<gene>
    <name evidence="2" type="ORF">N789_12005</name>
</gene>
<name>A0A091ARM7_9GAMM</name>
<comment type="similarity">
    <text evidence="1">Belongs to the UPF0502 family.</text>
</comment>
<dbReference type="EMBL" id="AVCI01000007">
    <property type="protein sequence ID" value="KFN42848.1"/>
    <property type="molecule type" value="Genomic_DNA"/>
</dbReference>
<sequence length="226" mass="24266">MTSENPAADATADAGPAPLTTIQARILGCLIEKEATTPEAYPLTANAVVLACNQKTSREPLMELEPGEVGHALRELEGLGAIRSVHGARAQRYEHRFAQAWSVTTRQQALLCVLMLRGPQTLAELHTRCERIAAFADLDEVRLTLERLAQRTPALALNLGRGAGQREDRYMHLLSGAVDAEQLLASVKSTGSAERSGGETPSRIDALEAAVAALRAELDALKSRLP</sequence>